<feature type="region of interest" description="Disordered" evidence="1">
    <location>
        <begin position="1"/>
        <end position="38"/>
    </location>
</feature>
<protein>
    <submittedName>
        <fullName evidence="2">Uncharacterized protein</fullName>
    </submittedName>
</protein>
<feature type="non-terminal residue" evidence="2">
    <location>
        <position position="579"/>
    </location>
</feature>
<feature type="region of interest" description="Disordered" evidence="1">
    <location>
        <begin position="212"/>
        <end position="257"/>
    </location>
</feature>
<dbReference type="EMBL" id="PKSG01000279">
    <property type="protein sequence ID" value="POR37018.1"/>
    <property type="molecule type" value="Genomic_DNA"/>
</dbReference>
<proteinExistence type="predicted"/>
<keyword evidence="3" id="KW-1185">Reference proteome</keyword>
<feature type="region of interest" description="Disordered" evidence="1">
    <location>
        <begin position="264"/>
        <end position="283"/>
    </location>
</feature>
<accession>A0A2S4L3L7</accession>
<comment type="caution">
    <text evidence="2">The sequence shown here is derived from an EMBL/GenBank/DDBJ whole genome shotgun (WGS) entry which is preliminary data.</text>
</comment>
<feature type="compositionally biased region" description="Basic and acidic residues" evidence="1">
    <location>
        <begin position="374"/>
        <end position="388"/>
    </location>
</feature>
<feature type="compositionally biased region" description="Basic residues" evidence="1">
    <location>
        <begin position="358"/>
        <end position="373"/>
    </location>
</feature>
<dbReference type="AlphaFoldDB" id="A0A2S4L3L7"/>
<feature type="compositionally biased region" description="Basic and acidic residues" evidence="1">
    <location>
        <begin position="136"/>
        <end position="146"/>
    </location>
</feature>
<feature type="region of interest" description="Disordered" evidence="1">
    <location>
        <begin position="125"/>
        <end position="165"/>
    </location>
</feature>
<feature type="region of interest" description="Disordered" evidence="1">
    <location>
        <begin position="291"/>
        <end position="312"/>
    </location>
</feature>
<feature type="compositionally biased region" description="Acidic residues" evidence="1">
    <location>
        <begin position="240"/>
        <end position="256"/>
    </location>
</feature>
<feature type="region of interest" description="Disordered" evidence="1">
    <location>
        <begin position="345"/>
        <end position="397"/>
    </location>
</feature>
<evidence type="ECO:0000313" key="3">
    <source>
        <dbReference type="Proteomes" id="UP000237481"/>
    </source>
</evidence>
<organism evidence="2 3">
    <name type="scientific">Tolypocladium paradoxum</name>
    <dbReference type="NCBI Taxonomy" id="94208"/>
    <lineage>
        <taxon>Eukaryota</taxon>
        <taxon>Fungi</taxon>
        <taxon>Dikarya</taxon>
        <taxon>Ascomycota</taxon>
        <taxon>Pezizomycotina</taxon>
        <taxon>Sordariomycetes</taxon>
        <taxon>Hypocreomycetidae</taxon>
        <taxon>Hypocreales</taxon>
        <taxon>Ophiocordycipitaceae</taxon>
        <taxon>Tolypocladium</taxon>
    </lineage>
</organism>
<feature type="compositionally biased region" description="Basic residues" evidence="1">
    <location>
        <begin position="264"/>
        <end position="274"/>
    </location>
</feature>
<sequence length="579" mass="61272">MSTRTRPMATLPEAHPALQARRVEDVPARRHHVQAPREDARHAAAVIVAGFDDGNLEHLPADGAVDYAGTCSSPSAADAATLLGGAAGAAAAGGSGGGGGGLVGAEPDGQAAGLDVVLAEHGVVVPRLGGPGPGHAEPRPDDLLRGEDDDLQPDPGAEQGKGAAVGLRVEEVVLLDPEVGDGEEAQDGLADDEVPAEGAAAVAQRVAADLGQPEGEVGGGAEVEEEGAGAGVPRRRGDGEEGDAEAEEDEAADDGLEGLRLRLARRGGGRRRPGHGGCGGRDLGVDVLRAARRHRPGQDGSRRVGSQGRRRRRAGCSAGIAARALALLAPATTLRRLDLVDLGQEAPADGHGQEGRKHERQRGQKRRRRRRDPGRRGGEGHAVDDDHGAYGPEADAAHGRRRKRLLHLVLEEAHLGEDDECVDEHPRLDLVGVHLRLHADEVVRLAGREVGGSLGLEEKGTVGRVYHRRHLESRDGGDGRALWVLQLRLYRVDDVLHAIRLEVQQTLARPLPDRRVDLPVHDELAVRRRVCRVQRVVDVRVPRHVLVNVDVLLLLGHDAVQRLVEQPLAGLEEVGAGRE</sequence>
<dbReference type="Proteomes" id="UP000237481">
    <property type="component" value="Unassembled WGS sequence"/>
</dbReference>
<gene>
    <name evidence="2" type="ORF">TPAR_02779</name>
</gene>
<evidence type="ECO:0000256" key="1">
    <source>
        <dbReference type="SAM" id="MobiDB-lite"/>
    </source>
</evidence>
<reference evidence="2 3" key="1">
    <citation type="submission" date="2018-01" db="EMBL/GenBank/DDBJ databases">
        <title>Harnessing the power of phylogenomics to disentangle the directionality and signatures of interkingdom host jumping in the parasitic fungal genus Tolypocladium.</title>
        <authorList>
            <person name="Quandt C.A."/>
            <person name="Patterson W."/>
            <person name="Spatafora J.W."/>
        </authorList>
    </citation>
    <scope>NUCLEOTIDE SEQUENCE [LARGE SCALE GENOMIC DNA]</scope>
    <source>
        <strain evidence="2 3">NRBC 100945</strain>
    </source>
</reference>
<evidence type="ECO:0000313" key="2">
    <source>
        <dbReference type="EMBL" id="POR37018.1"/>
    </source>
</evidence>
<name>A0A2S4L3L7_9HYPO</name>